<keyword evidence="1" id="KW-0547">Nucleotide-binding</keyword>
<dbReference type="Gene3D" id="3.40.50.300">
    <property type="entry name" value="P-loop containing nucleotide triphosphate hydrolases"/>
    <property type="match status" value="1"/>
</dbReference>
<dbReference type="EMBL" id="CP001629">
    <property type="protein sequence ID" value="ACU89329.1"/>
    <property type="molecule type" value="Genomic_DNA"/>
</dbReference>
<dbReference type="InterPro" id="IPR014317">
    <property type="entry name" value="Transcription_activator_PspF"/>
</dbReference>
<dbReference type="PANTHER" id="PTHR32071:SF38">
    <property type="entry name" value="PSP OPERON TRANSCRIPTIONAL ACTIVATOR"/>
    <property type="match status" value="1"/>
</dbReference>
<keyword evidence="4" id="KW-0238">DNA-binding</keyword>
<dbReference type="OrthoDB" id="9763792at2"/>
<dbReference type="GO" id="GO:0043565">
    <property type="term" value="F:sequence-specific DNA binding"/>
    <property type="evidence" value="ECO:0007669"/>
    <property type="project" value="InterPro"/>
</dbReference>
<keyword evidence="8" id="KW-1185">Reference proteome</keyword>
<gene>
    <name evidence="7" type="ordered locus">Dbac_1226</name>
</gene>
<reference evidence="7 8" key="1">
    <citation type="journal article" date="2009" name="Stand. Genomic Sci.">
        <title>Complete genome sequence of Desulfomicrobium baculatum type strain (X).</title>
        <authorList>
            <person name="Copeland A."/>
            <person name="Spring S."/>
            <person name="Goker M."/>
            <person name="Schneider S."/>
            <person name="Lapidus A."/>
            <person name="Del Rio T.G."/>
            <person name="Tice H."/>
            <person name="Cheng J.F."/>
            <person name="Chen F."/>
            <person name="Nolan M."/>
            <person name="Bruce D."/>
            <person name="Goodwin L."/>
            <person name="Pitluck S."/>
            <person name="Ivanova N."/>
            <person name="Mavrommatis K."/>
            <person name="Ovchinnikova G."/>
            <person name="Pati A."/>
            <person name="Chen A."/>
            <person name="Palaniappan K."/>
            <person name="Land M."/>
            <person name="Hauser L."/>
            <person name="Chang Y.J."/>
            <person name="Jeffries C.C."/>
            <person name="Meincke L."/>
            <person name="Sims D."/>
            <person name="Brettin T."/>
            <person name="Detter J.C."/>
            <person name="Han C."/>
            <person name="Chain P."/>
            <person name="Bristow J."/>
            <person name="Eisen J.A."/>
            <person name="Markowitz V."/>
            <person name="Hugenholtz P."/>
            <person name="Kyrpides N.C."/>
            <person name="Klenk H.P."/>
            <person name="Lucas S."/>
        </authorList>
    </citation>
    <scope>NUCLEOTIDE SEQUENCE [LARGE SCALE GENOMIC DNA]</scope>
    <source>
        <strain evidence="8">DSM 4028 / VKM B-1378 / X</strain>
    </source>
</reference>
<sequence>METTYSSSPREAIGQSEAFLHFQEQLSRVARVDRPVLIIGERGTGKELAAARLHYLSQRWQGPLVTLNCAALAGSLLDAELFGHEVGAFTGATVRRKGRFENADTGTLFLDEIANLSPEAQEKILRVVEYGSFDRVGGSRPVTVNVRIVGATNVDLPQRAKLGAFKEDLLDRLSFEVLTVPPLRMREGDVQVLTRHFAARMAIGMGYPESPEFSARAMAMLTSHPWPGNVRELKNVVERAVYRTGPGTIREVVFDPFSSPYRPVERAEPSAPTLTARDDVRRSAKPNLGIPLSRAVRELEEAYLAAALDQSRHNQKRAADLLGLTYHQFRGLYRRLGADRED</sequence>
<evidence type="ECO:0000313" key="8">
    <source>
        <dbReference type="Proteomes" id="UP000002216"/>
    </source>
</evidence>
<dbReference type="RefSeq" id="WP_015773425.1">
    <property type="nucleotide sequence ID" value="NC_013173.1"/>
</dbReference>
<evidence type="ECO:0000256" key="5">
    <source>
        <dbReference type="ARBA" id="ARBA00023163"/>
    </source>
</evidence>
<organism evidence="7 8">
    <name type="scientific">Desulfomicrobium baculatum (strain DSM 4028 / VKM B-1378 / X)</name>
    <name type="common">Desulfovibrio baculatus</name>
    <dbReference type="NCBI Taxonomy" id="525897"/>
    <lineage>
        <taxon>Bacteria</taxon>
        <taxon>Pseudomonadati</taxon>
        <taxon>Thermodesulfobacteriota</taxon>
        <taxon>Desulfovibrionia</taxon>
        <taxon>Desulfovibrionales</taxon>
        <taxon>Desulfomicrobiaceae</taxon>
        <taxon>Desulfomicrobium</taxon>
    </lineage>
</organism>
<keyword evidence="2" id="KW-0067">ATP-binding</keyword>
<name>C7LRU6_DESBD</name>
<proteinExistence type="predicted"/>
<dbReference type="Pfam" id="PF25601">
    <property type="entry name" value="AAA_lid_14"/>
    <property type="match status" value="1"/>
</dbReference>
<dbReference type="NCBIfam" id="TIGR02974">
    <property type="entry name" value="phageshock_pspF"/>
    <property type="match status" value="1"/>
</dbReference>
<evidence type="ECO:0000259" key="6">
    <source>
        <dbReference type="PROSITE" id="PS50045"/>
    </source>
</evidence>
<dbReference type="CDD" id="cd00009">
    <property type="entry name" value="AAA"/>
    <property type="match status" value="1"/>
</dbReference>
<dbReference type="SUPFAM" id="SSF52540">
    <property type="entry name" value="P-loop containing nucleoside triphosphate hydrolases"/>
    <property type="match status" value="1"/>
</dbReference>
<dbReference type="PANTHER" id="PTHR32071">
    <property type="entry name" value="TRANSCRIPTIONAL REGULATORY PROTEIN"/>
    <property type="match status" value="1"/>
</dbReference>
<dbReference type="PROSITE" id="PS00676">
    <property type="entry name" value="SIGMA54_INTERACT_2"/>
    <property type="match status" value="1"/>
</dbReference>
<dbReference type="eggNOG" id="COG2204">
    <property type="taxonomic scope" value="Bacteria"/>
</dbReference>
<dbReference type="InterPro" id="IPR003593">
    <property type="entry name" value="AAA+_ATPase"/>
</dbReference>
<accession>C7LRU6</accession>
<evidence type="ECO:0000313" key="7">
    <source>
        <dbReference type="EMBL" id="ACU89329.1"/>
    </source>
</evidence>
<dbReference type="Pfam" id="PF00158">
    <property type="entry name" value="Sigma54_activat"/>
    <property type="match status" value="1"/>
</dbReference>
<dbReference type="InterPro" id="IPR058031">
    <property type="entry name" value="AAA_lid_NorR"/>
</dbReference>
<dbReference type="PROSITE" id="PS00688">
    <property type="entry name" value="SIGMA54_INTERACT_3"/>
    <property type="match status" value="1"/>
</dbReference>
<dbReference type="HOGENOM" id="CLU_000445_0_7_7"/>
<keyword evidence="5" id="KW-0804">Transcription</keyword>
<dbReference type="InterPro" id="IPR002078">
    <property type="entry name" value="Sigma_54_int"/>
</dbReference>
<dbReference type="InterPro" id="IPR009057">
    <property type="entry name" value="Homeodomain-like_sf"/>
</dbReference>
<evidence type="ECO:0000256" key="2">
    <source>
        <dbReference type="ARBA" id="ARBA00022840"/>
    </source>
</evidence>
<dbReference type="KEGG" id="dba:Dbac_1226"/>
<dbReference type="InterPro" id="IPR027417">
    <property type="entry name" value="P-loop_NTPase"/>
</dbReference>
<dbReference type="InterPro" id="IPR025943">
    <property type="entry name" value="Sigma_54_int_dom_ATP-bd_2"/>
</dbReference>
<dbReference type="Proteomes" id="UP000002216">
    <property type="component" value="Chromosome"/>
</dbReference>
<evidence type="ECO:0000256" key="3">
    <source>
        <dbReference type="ARBA" id="ARBA00023015"/>
    </source>
</evidence>
<evidence type="ECO:0000256" key="4">
    <source>
        <dbReference type="ARBA" id="ARBA00023125"/>
    </source>
</evidence>
<dbReference type="InterPro" id="IPR002197">
    <property type="entry name" value="HTH_Fis"/>
</dbReference>
<dbReference type="Pfam" id="PF02954">
    <property type="entry name" value="HTH_8"/>
    <property type="match status" value="1"/>
</dbReference>
<dbReference type="Gene3D" id="1.10.8.60">
    <property type="match status" value="1"/>
</dbReference>
<dbReference type="InterPro" id="IPR025944">
    <property type="entry name" value="Sigma_54_int_dom_CS"/>
</dbReference>
<dbReference type="SUPFAM" id="SSF46689">
    <property type="entry name" value="Homeodomain-like"/>
    <property type="match status" value="1"/>
</dbReference>
<keyword evidence="3" id="KW-0805">Transcription regulation</keyword>
<dbReference type="SMART" id="SM00382">
    <property type="entry name" value="AAA"/>
    <property type="match status" value="1"/>
</dbReference>
<protein>
    <submittedName>
        <fullName evidence="7">Sigma54 specific transcriptional activator, PspF, Fis family</fullName>
    </submittedName>
</protein>
<evidence type="ECO:0000256" key="1">
    <source>
        <dbReference type="ARBA" id="ARBA00022741"/>
    </source>
</evidence>
<feature type="domain" description="Sigma-54 factor interaction" evidence="6">
    <location>
        <begin position="12"/>
        <end position="242"/>
    </location>
</feature>
<dbReference type="Gene3D" id="1.10.10.60">
    <property type="entry name" value="Homeodomain-like"/>
    <property type="match status" value="1"/>
</dbReference>
<dbReference type="PROSITE" id="PS50045">
    <property type="entry name" value="SIGMA54_INTERACT_4"/>
    <property type="match status" value="1"/>
</dbReference>
<dbReference type="GO" id="GO:0005524">
    <property type="term" value="F:ATP binding"/>
    <property type="evidence" value="ECO:0007669"/>
    <property type="project" value="UniProtKB-KW"/>
</dbReference>
<dbReference type="STRING" id="525897.Dbac_1226"/>
<dbReference type="AlphaFoldDB" id="C7LRU6"/>
<dbReference type="FunFam" id="3.40.50.300:FF:000006">
    <property type="entry name" value="DNA-binding transcriptional regulator NtrC"/>
    <property type="match status" value="1"/>
</dbReference>
<dbReference type="GO" id="GO:0006355">
    <property type="term" value="P:regulation of DNA-templated transcription"/>
    <property type="evidence" value="ECO:0007669"/>
    <property type="project" value="InterPro"/>
</dbReference>